<dbReference type="EMBL" id="GGFK01014688">
    <property type="protein sequence ID" value="MBW48009.1"/>
    <property type="molecule type" value="Transcribed_RNA"/>
</dbReference>
<name>A0A2M4B4P2_9DIPT</name>
<proteinExistence type="predicted"/>
<evidence type="ECO:0000313" key="1">
    <source>
        <dbReference type="EMBL" id="MBW48009.1"/>
    </source>
</evidence>
<reference evidence="1" key="1">
    <citation type="submission" date="2018-01" db="EMBL/GenBank/DDBJ databases">
        <title>An insight into the sialome of Amazonian anophelines.</title>
        <authorList>
            <person name="Ribeiro J.M."/>
            <person name="Scarpassa V."/>
            <person name="Calvo E."/>
        </authorList>
    </citation>
    <scope>NUCLEOTIDE SEQUENCE</scope>
    <source>
        <tissue evidence="1">Salivary glands</tissue>
    </source>
</reference>
<organism evidence="1">
    <name type="scientific">Anopheles triannulatus</name>
    <dbReference type="NCBI Taxonomy" id="58253"/>
    <lineage>
        <taxon>Eukaryota</taxon>
        <taxon>Metazoa</taxon>
        <taxon>Ecdysozoa</taxon>
        <taxon>Arthropoda</taxon>
        <taxon>Hexapoda</taxon>
        <taxon>Insecta</taxon>
        <taxon>Pterygota</taxon>
        <taxon>Neoptera</taxon>
        <taxon>Endopterygota</taxon>
        <taxon>Diptera</taxon>
        <taxon>Nematocera</taxon>
        <taxon>Culicoidea</taxon>
        <taxon>Culicidae</taxon>
        <taxon>Anophelinae</taxon>
        <taxon>Anopheles</taxon>
    </lineage>
</organism>
<protein>
    <submittedName>
        <fullName evidence="1">Putative secreted protein</fullName>
    </submittedName>
</protein>
<dbReference type="AlphaFoldDB" id="A0A2M4B4P2"/>
<accession>A0A2M4B4P2</accession>
<sequence length="66" mass="7834">MRICFLFTFWLSKTSLCRIFFFFCCFLCLFGELPSSHSRRLAEGRCRQGGVWLLTINRFTLANELE</sequence>